<dbReference type="PROSITE" id="PS00336">
    <property type="entry name" value="BETA_LACTAMASE_C"/>
    <property type="match status" value="1"/>
</dbReference>
<dbReference type="InterPro" id="IPR001466">
    <property type="entry name" value="Beta-lactam-related"/>
</dbReference>
<dbReference type="PANTHER" id="PTHR46825:SF8">
    <property type="entry name" value="BETA-LACTAMASE-RELATED"/>
    <property type="match status" value="1"/>
</dbReference>
<dbReference type="Pfam" id="PF00144">
    <property type="entry name" value="Beta-lactamase"/>
    <property type="match status" value="1"/>
</dbReference>
<dbReference type="RefSeq" id="WP_311387981.1">
    <property type="nucleotide sequence ID" value="NZ_JAVRHU010000002.1"/>
</dbReference>
<comment type="similarity">
    <text evidence="2 5">Belongs to the class-C beta-lactamase family.</text>
</comment>
<evidence type="ECO:0000256" key="5">
    <source>
        <dbReference type="RuleBase" id="RU361140"/>
    </source>
</evidence>
<keyword evidence="3 5" id="KW-0378">Hydrolase</keyword>
<dbReference type="InterPro" id="IPR050491">
    <property type="entry name" value="AmpC-like"/>
</dbReference>
<protein>
    <recommendedName>
        <fullName evidence="5">Beta-lactamase</fullName>
        <ecNumber evidence="5">3.5.2.6</ecNumber>
    </recommendedName>
</protein>
<dbReference type="Proteomes" id="UP001250662">
    <property type="component" value="Unassembled WGS sequence"/>
</dbReference>
<evidence type="ECO:0000313" key="8">
    <source>
        <dbReference type="EMBL" id="MDT0622032.1"/>
    </source>
</evidence>
<dbReference type="GO" id="GO:0016787">
    <property type="term" value="F:hydrolase activity"/>
    <property type="evidence" value="ECO:0007669"/>
    <property type="project" value="UniProtKB-KW"/>
</dbReference>
<comment type="caution">
    <text evidence="8">The sequence shown here is derived from an EMBL/GenBank/DDBJ whole genome shotgun (WGS) entry which is preliminary data.</text>
</comment>
<dbReference type="InterPro" id="IPR012338">
    <property type="entry name" value="Beta-lactam/transpept-like"/>
</dbReference>
<feature type="signal peptide" evidence="6">
    <location>
        <begin position="1"/>
        <end position="21"/>
    </location>
</feature>
<feature type="chain" id="PRO_5045646603" description="Beta-lactamase" evidence="6">
    <location>
        <begin position="22"/>
        <end position="375"/>
    </location>
</feature>
<dbReference type="EMBL" id="JAVRHU010000002">
    <property type="protein sequence ID" value="MDT0622032.1"/>
    <property type="molecule type" value="Genomic_DNA"/>
</dbReference>
<evidence type="ECO:0000256" key="1">
    <source>
        <dbReference type="ARBA" id="ARBA00001526"/>
    </source>
</evidence>
<accession>A0ABU3BIN6</accession>
<dbReference type="PANTHER" id="PTHR46825">
    <property type="entry name" value="D-ALANYL-D-ALANINE-CARBOXYPEPTIDASE/ENDOPEPTIDASE AMPH"/>
    <property type="match status" value="1"/>
</dbReference>
<dbReference type="EC" id="3.5.2.6" evidence="5"/>
<evidence type="ECO:0000256" key="6">
    <source>
        <dbReference type="SAM" id="SignalP"/>
    </source>
</evidence>
<gene>
    <name evidence="8" type="ORF">RM520_10350</name>
</gene>
<keyword evidence="6" id="KW-0732">Signal</keyword>
<keyword evidence="4 5" id="KW-0046">Antibiotic resistance</keyword>
<feature type="domain" description="Beta-lactamase-related" evidence="7">
    <location>
        <begin position="35"/>
        <end position="357"/>
    </location>
</feature>
<dbReference type="SUPFAM" id="SSF56601">
    <property type="entry name" value="beta-lactamase/transpeptidase-like"/>
    <property type="match status" value="1"/>
</dbReference>
<comment type="catalytic activity">
    <reaction evidence="1 5">
        <text>a beta-lactam + H2O = a substituted beta-amino acid</text>
        <dbReference type="Rhea" id="RHEA:20401"/>
        <dbReference type="ChEBI" id="CHEBI:15377"/>
        <dbReference type="ChEBI" id="CHEBI:35627"/>
        <dbReference type="ChEBI" id="CHEBI:140347"/>
        <dbReference type="EC" id="3.5.2.6"/>
    </reaction>
</comment>
<dbReference type="Gene3D" id="3.40.710.10">
    <property type="entry name" value="DD-peptidase/beta-lactamase superfamily"/>
    <property type="match status" value="1"/>
</dbReference>
<proteinExistence type="inferred from homology"/>
<dbReference type="InterPro" id="IPR001586">
    <property type="entry name" value="Beta-lactam_class-C_AS"/>
</dbReference>
<sequence length="375" mass="42423">MKYSLLFKALFLIVSFGTSFSQENSSGDIISGIIQKNAQKFIKNKNINSVSIGIYKDGQVYTEHFGEIIKGKNNPPNDNTVYEVGSVSKTITGYLVAKAVLEQKIQLEDDIRIYLEGDYLNLEYNSTPISIRNLITHTSGLPMFLPFKMNGLYEKLTEEVPNEYLALEKSYSKEKFLADLASVSITAKPGTNYLYSNAGTELIGKILETIYHKSIDELLKENFSTKFNTPTAQIKLDSIQNKKLVRGYWMNSQTTAPNNLNPLWGTAGGIKMTIIDMMEYVELQLNNKNPIISESHKALYEVRSPLNIAYFWRVWKDKYGTSYNHHGGTSGTQNWLFIYPKYNLGISIITNQSGPKTPNLLSKTAQKILKELIKE</sequence>
<evidence type="ECO:0000313" key="9">
    <source>
        <dbReference type="Proteomes" id="UP001250662"/>
    </source>
</evidence>
<keyword evidence="9" id="KW-1185">Reference proteome</keyword>
<name>A0ABU3BIN6_9FLAO</name>
<evidence type="ECO:0000256" key="3">
    <source>
        <dbReference type="ARBA" id="ARBA00022801"/>
    </source>
</evidence>
<organism evidence="8 9">
    <name type="scientific">Croceitalea vernalis</name>
    <dbReference type="NCBI Taxonomy" id="3075599"/>
    <lineage>
        <taxon>Bacteria</taxon>
        <taxon>Pseudomonadati</taxon>
        <taxon>Bacteroidota</taxon>
        <taxon>Flavobacteriia</taxon>
        <taxon>Flavobacteriales</taxon>
        <taxon>Flavobacteriaceae</taxon>
        <taxon>Croceitalea</taxon>
    </lineage>
</organism>
<evidence type="ECO:0000256" key="4">
    <source>
        <dbReference type="ARBA" id="ARBA00023251"/>
    </source>
</evidence>
<evidence type="ECO:0000256" key="2">
    <source>
        <dbReference type="ARBA" id="ARBA00007840"/>
    </source>
</evidence>
<evidence type="ECO:0000259" key="7">
    <source>
        <dbReference type="Pfam" id="PF00144"/>
    </source>
</evidence>
<reference evidence="8 9" key="1">
    <citation type="submission" date="2023-09" db="EMBL/GenBank/DDBJ databases">
        <authorList>
            <person name="Rey-Velasco X."/>
        </authorList>
    </citation>
    <scope>NUCLEOTIDE SEQUENCE [LARGE SCALE GENOMIC DNA]</scope>
    <source>
        <strain evidence="8 9">P007</strain>
    </source>
</reference>